<accession>A0AAJ6XT72</accession>
<sequence length="115" mass="13325">MLSAVGVFQRDRIDLMTFDVYKVLMFSHFIGSCDPLGIFQHTALNFHHPSKNMYVLIDSFGRRQSVDSVSMQQMDKFASLLPVNVKVFHTPAIKVLIFQLQYIVYFSREIMNVNC</sequence>
<evidence type="ECO:0000313" key="2">
    <source>
        <dbReference type="RefSeq" id="XP_011030116.1"/>
    </source>
</evidence>
<reference evidence="2" key="1">
    <citation type="submission" date="2025-08" db="UniProtKB">
        <authorList>
            <consortium name="RefSeq"/>
        </authorList>
    </citation>
    <scope>IDENTIFICATION</scope>
</reference>
<evidence type="ECO:0000313" key="1">
    <source>
        <dbReference type="Proteomes" id="UP000694918"/>
    </source>
</evidence>
<gene>
    <name evidence="2" type="primary">LOC105129659</name>
</gene>
<keyword evidence="1" id="KW-1185">Reference proteome</keyword>
<name>A0AAJ6XT72_POPEU</name>
<protein>
    <submittedName>
        <fullName evidence="2">Uncharacterized protein LOC105129659</fullName>
    </submittedName>
</protein>
<dbReference type="KEGG" id="peu:105129659"/>
<dbReference type="RefSeq" id="XP_011030116.1">
    <property type="nucleotide sequence ID" value="XM_011031814.1"/>
</dbReference>
<proteinExistence type="predicted"/>
<dbReference type="Proteomes" id="UP000694918">
    <property type="component" value="Unplaced"/>
</dbReference>
<organism evidence="1 2">
    <name type="scientific">Populus euphratica</name>
    <name type="common">Euphrates poplar</name>
    <dbReference type="NCBI Taxonomy" id="75702"/>
    <lineage>
        <taxon>Eukaryota</taxon>
        <taxon>Viridiplantae</taxon>
        <taxon>Streptophyta</taxon>
        <taxon>Embryophyta</taxon>
        <taxon>Tracheophyta</taxon>
        <taxon>Spermatophyta</taxon>
        <taxon>Magnoliopsida</taxon>
        <taxon>eudicotyledons</taxon>
        <taxon>Gunneridae</taxon>
        <taxon>Pentapetalae</taxon>
        <taxon>rosids</taxon>
        <taxon>fabids</taxon>
        <taxon>Malpighiales</taxon>
        <taxon>Salicaceae</taxon>
        <taxon>Saliceae</taxon>
        <taxon>Populus</taxon>
    </lineage>
</organism>
<dbReference type="AlphaFoldDB" id="A0AAJ6XT72"/>
<dbReference type="GeneID" id="105129659"/>